<dbReference type="PROSITE" id="PS50835">
    <property type="entry name" value="IG_LIKE"/>
    <property type="match status" value="1"/>
</dbReference>
<evidence type="ECO:0000256" key="2">
    <source>
        <dbReference type="SAM" id="MobiDB-lite"/>
    </source>
</evidence>
<evidence type="ECO:0000259" key="3">
    <source>
        <dbReference type="PROSITE" id="PS50835"/>
    </source>
</evidence>
<dbReference type="Pfam" id="PF07654">
    <property type="entry name" value="C1-set"/>
    <property type="match status" value="1"/>
</dbReference>
<evidence type="ECO:0000256" key="1">
    <source>
        <dbReference type="ARBA" id="ARBA00023319"/>
    </source>
</evidence>
<dbReference type="InterPro" id="IPR003597">
    <property type="entry name" value="Ig_C1-set"/>
</dbReference>
<accession>A0AAW0MFT9</accession>
<evidence type="ECO:0000313" key="5">
    <source>
        <dbReference type="Proteomes" id="UP001460270"/>
    </source>
</evidence>
<feature type="compositionally biased region" description="Pro residues" evidence="2">
    <location>
        <begin position="41"/>
        <end position="66"/>
    </location>
</feature>
<dbReference type="EMBL" id="JBBPFD010000311">
    <property type="protein sequence ID" value="KAK7879233.1"/>
    <property type="molecule type" value="Genomic_DNA"/>
</dbReference>
<dbReference type="SUPFAM" id="SSF48726">
    <property type="entry name" value="Immunoglobulin"/>
    <property type="match status" value="1"/>
</dbReference>
<dbReference type="Gene3D" id="2.60.40.10">
    <property type="entry name" value="Immunoglobulins"/>
    <property type="match status" value="1"/>
</dbReference>
<reference evidence="5" key="1">
    <citation type="submission" date="2024-04" db="EMBL/GenBank/DDBJ databases">
        <title>Salinicola lusitanus LLJ914,a marine bacterium isolated from the Okinawa Trough.</title>
        <authorList>
            <person name="Li J."/>
        </authorList>
    </citation>
    <scope>NUCLEOTIDE SEQUENCE [LARGE SCALE GENOMIC DNA]</scope>
</reference>
<gene>
    <name evidence="4" type="ORF">WMY93_033981</name>
</gene>
<dbReference type="Proteomes" id="UP001460270">
    <property type="component" value="Unassembled WGS sequence"/>
</dbReference>
<dbReference type="InterPro" id="IPR007110">
    <property type="entry name" value="Ig-like_dom"/>
</dbReference>
<evidence type="ECO:0000313" key="4">
    <source>
        <dbReference type="EMBL" id="KAK7879233.1"/>
    </source>
</evidence>
<feature type="domain" description="Ig-like" evidence="3">
    <location>
        <begin position="192"/>
        <end position="283"/>
    </location>
</feature>
<name>A0AAW0MFT9_9GOBI</name>
<proteinExistence type="predicted"/>
<organism evidence="4 5">
    <name type="scientific">Mugilogobius chulae</name>
    <name type="common">yellowstripe goby</name>
    <dbReference type="NCBI Taxonomy" id="88201"/>
    <lineage>
        <taxon>Eukaryota</taxon>
        <taxon>Metazoa</taxon>
        <taxon>Chordata</taxon>
        <taxon>Craniata</taxon>
        <taxon>Vertebrata</taxon>
        <taxon>Euteleostomi</taxon>
        <taxon>Actinopterygii</taxon>
        <taxon>Neopterygii</taxon>
        <taxon>Teleostei</taxon>
        <taxon>Neoteleostei</taxon>
        <taxon>Acanthomorphata</taxon>
        <taxon>Gobiaria</taxon>
        <taxon>Gobiiformes</taxon>
        <taxon>Gobioidei</taxon>
        <taxon>Gobiidae</taxon>
        <taxon>Gobionellinae</taxon>
        <taxon>Mugilogobius</taxon>
    </lineage>
</organism>
<dbReference type="AlphaFoldDB" id="A0AAW0MFT9"/>
<dbReference type="PROSITE" id="PS00290">
    <property type="entry name" value="IG_MHC"/>
    <property type="match status" value="1"/>
</dbReference>
<dbReference type="InterPro" id="IPR003006">
    <property type="entry name" value="Ig/MHC_CS"/>
</dbReference>
<feature type="region of interest" description="Disordered" evidence="2">
    <location>
        <begin position="1"/>
        <end position="83"/>
    </location>
</feature>
<keyword evidence="5" id="KW-1185">Reference proteome</keyword>
<keyword evidence="1" id="KW-0393">Immunoglobulin domain</keyword>
<sequence length="283" mass="30451">MKDLPLRLVLVDKNNRSPPARVDGRDELSLSHPGPSVLTLSPPPQTLPPLSPASPPPFSHPPPTDPPSSLTSPPQTLPPLSPCVSPLQTPLLSHLVFPHRTLPPLSPVFLSTDPPPLSPVFLPHRPSLLSHLCVSPLQTLPPLSPCVSASDPPSSLTVCFSSTDPPSSLTWVLSSQTLPPLSPVSPSRQTLPPLSCFSSTVSSTDHVYPRTPLSQGNRTCCCVWFGLLSGSSSVLWTLDEQNLSSFSVSQAFLQEDGSFYQISRLEMVPEEDQMYSCSVEHVL</sequence>
<dbReference type="InterPro" id="IPR036179">
    <property type="entry name" value="Ig-like_dom_sf"/>
</dbReference>
<comment type="caution">
    <text evidence="4">The sequence shown here is derived from an EMBL/GenBank/DDBJ whole genome shotgun (WGS) entry which is preliminary data.</text>
</comment>
<dbReference type="InterPro" id="IPR013783">
    <property type="entry name" value="Ig-like_fold"/>
</dbReference>
<protein>
    <recommendedName>
        <fullName evidence="3">Ig-like domain-containing protein</fullName>
    </recommendedName>
</protein>